<evidence type="ECO:0000313" key="1">
    <source>
        <dbReference type="EMBL" id="CAH0492331.1"/>
    </source>
</evidence>
<dbReference type="InterPro" id="IPR000600">
    <property type="entry name" value="ROK"/>
</dbReference>
<dbReference type="SUPFAM" id="SSF53067">
    <property type="entry name" value="Actin-like ATPase domain"/>
    <property type="match status" value="1"/>
</dbReference>
<protein>
    <submittedName>
        <fullName evidence="1">Uncharacterized protein</fullName>
    </submittedName>
</protein>
<keyword evidence="2" id="KW-1185">Reference proteome</keyword>
<gene>
    <name evidence="1" type="ORF">PFR001_LOCUS7540</name>
</gene>
<dbReference type="Pfam" id="PF00480">
    <property type="entry name" value="ROK"/>
    <property type="match status" value="1"/>
</dbReference>
<reference evidence="1 2" key="1">
    <citation type="submission" date="2021-11" db="EMBL/GenBank/DDBJ databases">
        <authorList>
            <person name="Islam A."/>
            <person name="Islam S."/>
            <person name="Flora M.S."/>
            <person name="Rahman M."/>
            <person name="Ziaur R.M."/>
            <person name="Epstein J.H."/>
            <person name="Hassan M."/>
            <person name="Klassen M."/>
            <person name="Woodard K."/>
            <person name="Webb A."/>
            <person name="Webby R.J."/>
            <person name="El Zowalaty M.E."/>
        </authorList>
    </citation>
    <scope>NUCLEOTIDE SEQUENCE [LARGE SCALE GENOMIC DNA]</scope>
    <source>
        <strain evidence="1">Pf1</strain>
    </source>
</reference>
<organism evidence="1 2">
    <name type="scientific">Peronospora farinosa</name>
    <dbReference type="NCBI Taxonomy" id="134698"/>
    <lineage>
        <taxon>Eukaryota</taxon>
        <taxon>Sar</taxon>
        <taxon>Stramenopiles</taxon>
        <taxon>Oomycota</taxon>
        <taxon>Peronosporomycetes</taxon>
        <taxon>Peronosporales</taxon>
        <taxon>Peronosporaceae</taxon>
        <taxon>Peronospora</taxon>
    </lineage>
</organism>
<dbReference type="PANTHER" id="PTHR18964:SF149">
    <property type="entry name" value="BIFUNCTIONAL UDP-N-ACETYLGLUCOSAMINE 2-EPIMERASE_N-ACETYLMANNOSAMINE KINASE"/>
    <property type="match status" value="1"/>
</dbReference>
<dbReference type="PANTHER" id="PTHR18964">
    <property type="entry name" value="ROK (REPRESSOR, ORF, KINASE) FAMILY"/>
    <property type="match status" value="1"/>
</dbReference>
<dbReference type="Gene3D" id="3.30.420.40">
    <property type="match status" value="1"/>
</dbReference>
<comment type="caution">
    <text evidence="1">The sequence shown here is derived from an EMBL/GenBank/DDBJ whole genome shotgun (WGS) entry which is preliminary data.</text>
</comment>
<dbReference type="EMBL" id="CAKLBC010001479">
    <property type="protein sequence ID" value="CAH0492331.1"/>
    <property type="molecule type" value="Genomic_DNA"/>
</dbReference>
<accession>A0ABN8CH77</accession>
<sequence>MSKPLRCWRYSCVDYLWRAVTFYPRISEGIGGALVQHGEVFTGHSWTAGEAGHLVLSSPDGPRCSCGRRGCLEALVSQPAVKQQLAQRQPGLSWQNRDSAPRVVDEVMAQAGGYLGAALSQIMLLLNPATIIIDCPWNASEVFCKAVRTTAHGNALAFTAAHTLLHFPEQRIDPANGLALAVLEQSEQRMI</sequence>
<name>A0ABN8CH77_9STRA</name>
<dbReference type="InterPro" id="IPR049874">
    <property type="entry name" value="ROK_cs"/>
</dbReference>
<dbReference type="Proteomes" id="UP001157938">
    <property type="component" value="Unassembled WGS sequence"/>
</dbReference>
<dbReference type="InterPro" id="IPR043129">
    <property type="entry name" value="ATPase_NBD"/>
</dbReference>
<dbReference type="PROSITE" id="PS01125">
    <property type="entry name" value="ROK"/>
    <property type="match status" value="1"/>
</dbReference>
<evidence type="ECO:0000313" key="2">
    <source>
        <dbReference type="Proteomes" id="UP001157938"/>
    </source>
</evidence>
<proteinExistence type="predicted"/>